<proteinExistence type="predicted"/>
<evidence type="ECO:0000313" key="2">
    <source>
        <dbReference type="Proteomes" id="UP000620124"/>
    </source>
</evidence>
<dbReference type="EMBL" id="JACAZI010000055">
    <property type="protein sequence ID" value="KAF7325274.1"/>
    <property type="molecule type" value="Genomic_DNA"/>
</dbReference>
<gene>
    <name evidence="1" type="ORF">MVEN_02639100</name>
</gene>
<evidence type="ECO:0000313" key="1">
    <source>
        <dbReference type="EMBL" id="KAF7325274.1"/>
    </source>
</evidence>
<comment type="caution">
    <text evidence="1">The sequence shown here is derived from an EMBL/GenBank/DDBJ whole genome shotgun (WGS) entry which is preliminary data.</text>
</comment>
<accession>A0A8H6WNN9</accession>
<protein>
    <submittedName>
        <fullName evidence="1">Uncharacterized protein</fullName>
    </submittedName>
</protein>
<sequence length="290" mass="32212">MANVVATSQGQKPAFPEDIERAINQVLLDDARDMCATMSLVASRFYAWTKPITFRTVVVRRHNNWRKRINDLLLPNASFIRCLVIPGQLSGAELSHVRRLLESARQVLHLAVTWSLWAQLPRECGALGLESLYLIWDGASHISFPSLKLLQHPSALRDLTISAPADLHDLTSFRTSGELYLPDTAHCTSLAYVTYAADRYTNPTVGSLCEDIPSLQGAMFVLVNIPEEIVKGEEDGMIADDVAFYSRFSTAYLPRASQVLGEWVAKMEGRPSVLVHPPPHAVESNVDDTE</sequence>
<reference evidence="1" key="1">
    <citation type="submission" date="2020-05" db="EMBL/GenBank/DDBJ databases">
        <title>Mycena genomes resolve the evolution of fungal bioluminescence.</title>
        <authorList>
            <person name="Tsai I.J."/>
        </authorList>
    </citation>
    <scope>NUCLEOTIDE SEQUENCE</scope>
    <source>
        <strain evidence="1">CCC161011</strain>
    </source>
</reference>
<name>A0A8H6WNN9_9AGAR</name>
<organism evidence="1 2">
    <name type="scientific">Mycena venus</name>
    <dbReference type="NCBI Taxonomy" id="2733690"/>
    <lineage>
        <taxon>Eukaryota</taxon>
        <taxon>Fungi</taxon>
        <taxon>Dikarya</taxon>
        <taxon>Basidiomycota</taxon>
        <taxon>Agaricomycotina</taxon>
        <taxon>Agaricomycetes</taxon>
        <taxon>Agaricomycetidae</taxon>
        <taxon>Agaricales</taxon>
        <taxon>Marasmiineae</taxon>
        <taxon>Mycenaceae</taxon>
        <taxon>Mycena</taxon>
    </lineage>
</organism>
<dbReference type="AlphaFoldDB" id="A0A8H6WNN9"/>
<dbReference type="Proteomes" id="UP000620124">
    <property type="component" value="Unassembled WGS sequence"/>
</dbReference>
<dbReference type="OrthoDB" id="2868957at2759"/>
<keyword evidence="2" id="KW-1185">Reference proteome</keyword>